<keyword evidence="1" id="KW-0472">Membrane</keyword>
<dbReference type="Pfam" id="PF06197">
    <property type="entry name" value="DUF998"/>
    <property type="match status" value="1"/>
</dbReference>
<dbReference type="RefSeq" id="WP_311570739.1">
    <property type="nucleotide sequence ID" value="NZ_JAVRFH010000002.1"/>
</dbReference>
<proteinExistence type="predicted"/>
<protein>
    <submittedName>
        <fullName evidence="2">DUF998 domain-containing protein</fullName>
    </submittedName>
</protein>
<name>A0ABU3AJA8_9ACTN</name>
<reference evidence="2" key="1">
    <citation type="submission" date="2024-05" db="EMBL/GenBank/DDBJ databases">
        <title>30 novel species of actinomycetes from the DSMZ collection.</title>
        <authorList>
            <person name="Nouioui I."/>
        </authorList>
    </citation>
    <scope>NUCLEOTIDE SEQUENCE</scope>
    <source>
        <strain evidence="2">DSM 40712</strain>
    </source>
</reference>
<organism evidence="2 3">
    <name type="scientific">Streptomyces lancefieldiae</name>
    <dbReference type="NCBI Taxonomy" id="3075520"/>
    <lineage>
        <taxon>Bacteria</taxon>
        <taxon>Bacillati</taxon>
        <taxon>Actinomycetota</taxon>
        <taxon>Actinomycetes</taxon>
        <taxon>Kitasatosporales</taxon>
        <taxon>Streptomycetaceae</taxon>
        <taxon>Streptomyces</taxon>
    </lineage>
</organism>
<feature type="transmembrane region" description="Helical" evidence="1">
    <location>
        <begin position="140"/>
        <end position="162"/>
    </location>
</feature>
<feature type="transmembrane region" description="Helical" evidence="1">
    <location>
        <begin position="109"/>
        <end position="128"/>
    </location>
</feature>
<evidence type="ECO:0000256" key="1">
    <source>
        <dbReference type="SAM" id="Phobius"/>
    </source>
</evidence>
<dbReference type="Proteomes" id="UP001180724">
    <property type="component" value="Unassembled WGS sequence"/>
</dbReference>
<feature type="transmembrane region" description="Helical" evidence="1">
    <location>
        <begin position="51"/>
        <end position="71"/>
    </location>
</feature>
<sequence length="195" mass="19383">MRHVPKWALLSSGLAPVLLAGGWTIAGLLEGPTYDPVAQTISVLAADGASGAWVMTGALVALGICHLVTACGLRVAAFAGRVALGGGGVAALVVALFPTPGSGGSLRHGSVAAAGFVLLAVWPLLAAVRGGTAPWGLRPAPSIAATAVMGLGAAWFLLGVHLHGAIGVSERFVTSCQSLWPFVVVASCVRHPGNA</sequence>
<evidence type="ECO:0000313" key="3">
    <source>
        <dbReference type="Proteomes" id="UP001180724"/>
    </source>
</evidence>
<keyword evidence="3" id="KW-1185">Reference proteome</keyword>
<keyword evidence="1" id="KW-1133">Transmembrane helix</keyword>
<evidence type="ECO:0000313" key="2">
    <source>
        <dbReference type="EMBL" id="MDT0609148.1"/>
    </source>
</evidence>
<comment type="caution">
    <text evidence="2">The sequence shown here is derived from an EMBL/GenBank/DDBJ whole genome shotgun (WGS) entry which is preliminary data.</text>
</comment>
<gene>
    <name evidence="2" type="ORF">RM812_02715</name>
</gene>
<dbReference type="EMBL" id="JAVRFH010000002">
    <property type="protein sequence ID" value="MDT0609148.1"/>
    <property type="molecule type" value="Genomic_DNA"/>
</dbReference>
<accession>A0ABU3AJA8</accession>
<feature type="transmembrane region" description="Helical" evidence="1">
    <location>
        <begin position="78"/>
        <end position="97"/>
    </location>
</feature>
<dbReference type="InterPro" id="IPR009339">
    <property type="entry name" value="DUF998"/>
</dbReference>
<keyword evidence="1" id="KW-0812">Transmembrane</keyword>